<accession>A0A5C6UV36</accession>
<feature type="transmembrane region" description="Helical" evidence="13">
    <location>
        <begin position="148"/>
        <end position="169"/>
    </location>
</feature>
<dbReference type="PANTHER" id="PTHR42985">
    <property type="entry name" value="SODIUM-COUPLED MONOCARBOXYLATE TRANSPORTER"/>
    <property type="match status" value="1"/>
</dbReference>
<feature type="transmembrane region" description="Helical" evidence="13">
    <location>
        <begin position="231"/>
        <end position="250"/>
    </location>
</feature>
<evidence type="ECO:0000256" key="13">
    <source>
        <dbReference type="SAM" id="Phobius"/>
    </source>
</evidence>
<keyword evidence="4" id="KW-1003">Cell membrane</keyword>
<dbReference type="Gene3D" id="1.20.1730.10">
    <property type="entry name" value="Sodium/glucose cotransporter"/>
    <property type="match status" value="1"/>
</dbReference>
<feature type="transmembrane region" description="Helical" evidence="13">
    <location>
        <begin position="271"/>
        <end position="296"/>
    </location>
</feature>
<dbReference type="GO" id="GO:0006814">
    <property type="term" value="P:sodium ion transport"/>
    <property type="evidence" value="ECO:0007669"/>
    <property type="project" value="UniProtKB-KW"/>
</dbReference>
<keyword evidence="7" id="KW-0915">Sodium</keyword>
<evidence type="ECO:0000256" key="3">
    <source>
        <dbReference type="ARBA" id="ARBA00022448"/>
    </source>
</evidence>
<keyword evidence="6 13" id="KW-1133">Transmembrane helix</keyword>
<feature type="transmembrane region" description="Helical" evidence="13">
    <location>
        <begin position="6"/>
        <end position="22"/>
    </location>
</feature>
<feature type="coiled-coil region" evidence="12">
    <location>
        <begin position="315"/>
        <end position="373"/>
    </location>
</feature>
<dbReference type="OrthoDB" id="9803597at2"/>
<dbReference type="InterPro" id="IPR038377">
    <property type="entry name" value="Na/Glc_symporter_sf"/>
</dbReference>
<keyword evidence="8" id="KW-0406">Ion transport</keyword>
<dbReference type="InterPro" id="IPR001734">
    <property type="entry name" value="Na/solute_symporter"/>
</dbReference>
<dbReference type="GO" id="GO:0005886">
    <property type="term" value="C:plasma membrane"/>
    <property type="evidence" value="ECO:0007669"/>
    <property type="project" value="UniProtKB-SubCell"/>
</dbReference>
<evidence type="ECO:0000256" key="12">
    <source>
        <dbReference type="SAM" id="Coils"/>
    </source>
</evidence>
<evidence type="ECO:0000256" key="11">
    <source>
        <dbReference type="RuleBase" id="RU362091"/>
    </source>
</evidence>
<evidence type="ECO:0000256" key="7">
    <source>
        <dbReference type="ARBA" id="ARBA00023053"/>
    </source>
</evidence>
<sequence length="559" mass="62087">MNWIDWLVLCGTLAFIVLFGWYKNRKQESLSSYFRGNNSLNWWAVGLSVMATQASAITFLSTPGQAYEDGMRFIQFYFGLPLALIVVCAFFIPRFVNLKVFTAYEFLEKRFDSRTRSFTALLFLIQRGLAAGITIYAPAIILSTLLNWPLYITVMIIGVLVIIYTVAGGTQAVAQTQRQQMAVIMVGMGMAFYILLNSLPEEMKFGDALHFAGALGKMNIVDLTPDFSNRYNLWSGLLGGFFLALSYFGTDQSQVARYIGGKDVKAARMGMLFNAAIKIPMQFFILLTGVLVFVFYQFNPAPVFFNSPGWAEAKAADSEESLLRLEEDYQAIEQSKLANTISWEEALDDPEKMERIKSSIQKEQELRNSVKEEIALINPEVETKDGDYVFLHFILNQLPIGLVGLLLAVIFSAAMSSTASEINALAGTTMIDFVKRFSGKTFTEKSSVQTSKLLTLAWGILAIIFAMAANLFDNLIEAVNILGSLFYGTILGVFLVAFFMKKVSGKPTFIAAIIAEAVVILFFCFSDLGFLWFNLLGCALVVILSYLFEVSGLKGSSSN</sequence>
<feature type="transmembrane region" description="Helical" evidence="13">
    <location>
        <begin position="453"/>
        <end position="472"/>
    </location>
</feature>
<feature type="transmembrane region" description="Helical" evidence="13">
    <location>
        <begin position="531"/>
        <end position="548"/>
    </location>
</feature>
<comment type="caution">
    <text evidence="14">The sequence shown here is derived from an EMBL/GenBank/DDBJ whole genome shotgun (WGS) entry which is preliminary data.</text>
</comment>
<keyword evidence="12" id="KW-0175">Coiled coil</keyword>
<dbReference type="PANTHER" id="PTHR42985:SF40">
    <property type="entry name" value="LD47995P-RELATED"/>
    <property type="match status" value="1"/>
</dbReference>
<organism evidence="14 15">
    <name type="scientific">Luteibaculum oceani</name>
    <dbReference type="NCBI Taxonomy" id="1294296"/>
    <lineage>
        <taxon>Bacteria</taxon>
        <taxon>Pseudomonadati</taxon>
        <taxon>Bacteroidota</taxon>
        <taxon>Flavobacteriia</taxon>
        <taxon>Flavobacteriales</taxon>
        <taxon>Luteibaculaceae</taxon>
        <taxon>Luteibaculum</taxon>
    </lineage>
</organism>
<feature type="transmembrane region" description="Helical" evidence="13">
    <location>
        <begin position="478"/>
        <end position="500"/>
    </location>
</feature>
<feature type="transmembrane region" description="Helical" evidence="13">
    <location>
        <begin position="42"/>
        <end position="62"/>
    </location>
</feature>
<keyword evidence="9 13" id="KW-0472">Membrane</keyword>
<dbReference type="AlphaFoldDB" id="A0A5C6UV36"/>
<keyword evidence="15" id="KW-1185">Reference proteome</keyword>
<evidence type="ECO:0000256" key="10">
    <source>
        <dbReference type="ARBA" id="ARBA00023201"/>
    </source>
</evidence>
<evidence type="ECO:0000256" key="6">
    <source>
        <dbReference type="ARBA" id="ARBA00022989"/>
    </source>
</evidence>
<keyword evidence="5 13" id="KW-0812">Transmembrane</keyword>
<comment type="similarity">
    <text evidence="2 11">Belongs to the sodium:solute symporter (SSF) (TC 2.A.21) family.</text>
</comment>
<dbReference type="PROSITE" id="PS50283">
    <property type="entry name" value="NA_SOLUT_SYMP_3"/>
    <property type="match status" value="1"/>
</dbReference>
<name>A0A5C6UV36_9FLAO</name>
<feature type="transmembrane region" description="Helical" evidence="13">
    <location>
        <begin position="181"/>
        <end position="199"/>
    </location>
</feature>
<feature type="transmembrane region" description="Helical" evidence="13">
    <location>
        <begin position="74"/>
        <end position="96"/>
    </location>
</feature>
<evidence type="ECO:0000256" key="2">
    <source>
        <dbReference type="ARBA" id="ARBA00006434"/>
    </source>
</evidence>
<gene>
    <name evidence="14" type="ORF">FRX97_09385</name>
</gene>
<protein>
    <submittedName>
        <fullName evidence="14">Sodium:solute symporter</fullName>
    </submittedName>
</protein>
<dbReference type="Pfam" id="PF00474">
    <property type="entry name" value="SSF"/>
    <property type="match status" value="2"/>
</dbReference>
<dbReference type="Proteomes" id="UP000321168">
    <property type="component" value="Unassembled WGS sequence"/>
</dbReference>
<proteinExistence type="inferred from homology"/>
<feature type="transmembrane region" description="Helical" evidence="13">
    <location>
        <begin position="117"/>
        <end position="142"/>
    </location>
</feature>
<evidence type="ECO:0000256" key="9">
    <source>
        <dbReference type="ARBA" id="ARBA00023136"/>
    </source>
</evidence>
<dbReference type="EMBL" id="VORB01000008">
    <property type="protein sequence ID" value="TXC77147.1"/>
    <property type="molecule type" value="Genomic_DNA"/>
</dbReference>
<feature type="transmembrane region" description="Helical" evidence="13">
    <location>
        <begin position="389"/>
        <end position="411"/>
    </location>
</feature>
<comment type="subcellular location">
    <subcellularLocation>
        <location evidence="1">Cell membrane</location>
        <topology evidence="1">Multi-pass membrane protein</topology>
    </subcellularLocation>
</comment>
<feature type="transmembrane region" description="Helical" evidence="13">
    <location>
        <begin position="507"/>
        <end position="525"/>
    </location>
</feature>
<reference evidence="14 15" key="1">
    <citation type="submission" date="2019-08" db="EMBL/GenBank/DDBJ databases">
        <title>Genome of Luteibaculum oceani JCM 18817.</title>
        <authorList>
            <person name="Bowman J.P."/>
        </authorList>
    </citation>
    <scope>NUCLEOTIDE SEQUENCE [LARGE SCALE GENOMIC DNA]</scope>
    <source>
        <strain evidence="14 15">JCM 18817</strain>
    </source>
</reference>
<evidence type="ECO:0000256" key="5">
    <source>
        <dbReference type="ARBA" id="ARBA00022692"/>
    </source>
</evidence>
<dbReference type="CDD" id="cd11494">
    <property type="entry name" value="SLC5sbd_NIS-like_u2"/>
    <property type="match status" value="1"/>
</dbReference>
<keyword evidence="10" id="KW-0739">Sodium transport</keyword>
<keyword evidence="3" id="KW-0813">Transport</keyword>
<dbReference type="InterPro" id="IPR051163">
    <property type="entry name" value="Sodium:Solute_Symporter_SSF"/>
</dbReference>
<evidence type="ECO:0000313" key="14">
    <source>
        <dbReference type="EMBL" id="TXC77147.1"/>
    </source>
</evidence>
<evidence type="ECO:0000313" key="15">
    <source>
        <dbReference type="Proteomes" id="UP000321168"/>
    </source>
</evidence>
<dbReference type="GO" id="GO:0015293">
    <property type="term" value="F:symporter activity"/>
    <property type="evidence" value="ECO:0007669"/>
    <property type="project" value="TreeGrafter"/>
</dbReference>
<evidence type="ECO:0000256" key="1">
    <source>
        <dbReference type="ARBA" id="ARBA00004651"/>
    </source>
</evidence>
<evidence type="ECO:0000256" key="8">
    <source>
        <dbReference type="ARBA" id="ARBA00023065"/>
    </source>
</evidence>
<evidence type="ECO:0000256" key="4">
    <source>
        <dbReference type="ARBA" id="ARBA00022475"/>
    </source>
</evidence>